<dbReference type="PANTHER" id="PTHR43537:SF45">
    <property type="entry name" value="GNTR FAMILY REGULATORY PROTEIN"/>
    <property type="match status" value="1"/>
</dbReference>
<dbReference type="CDD" id="cd07377">
    <property type="entry name" value="WHTH_GntR"/>
    <property type="match status" value="1"/>
</dbReference>
<dbReference type="InterPro" id="IPR036388">
    <property type="entry name" value="WH-like_DNA-bd_sf"/>
</dbReference>
<dbReference type="PANTHER" id="PTHR43537">
    <property type="entry name" value="TRANSCRIPTIONAL REGULATOR, GNTR FAMILY"/>
    <property type="match status" value="1"/>
</dbReference>
<dbReference type="EMBL" id="JBHSSA010000035">
    <property type="protein sequence ID" value="MFC6253739.1"/>
    <property type="molecule type" value="Genomic_DNA"/>
</dbReference>
<evidence type="ECO:0000313" key="5">
    <source>
        <dbReference type="EMBL" id="MFC6253739.1"/>
    </source>
</evidence>
<dbReference type="SUPFAM" id="SSF48008">
    <property type="entry name" value="GntR ligand-binding domain-like"/>
    <property type="match status" value="1"/>
</dbReference>
<dbReference type="SMART" id="SM00345">
    <property type="entry name" value="HTH_GNTR"/>
    <property type="match status" value="1"/>
</dbReference>
<dbReference type="InterPro" id="IPR011711">
    <property type="entry name" value="GntR_C"/>
</dbReference>
<keyword evidence="6" id="KW-1185">Reference proteome</keyword>
<comment type="caution">
    <text evidence="5">The sequence shown here is derived from an EMBL/GenBank/DDBJ whole genome shotgun (WGS) entry which is preliminary data.</text>
</comment>
<proteinExistence type="predicted"/>
<dbReference type="Proteomes" id="UP001596190">
    <property type="component" value="Unassembled WGS sequence"/>
</dbReference>
<accession>A0ABW1T6S9</accession>
<organism evidence="5 6">
    <name type="scientific">Secundilactobacillus hailunensis</name>
    <dbReference type="NCBI Taxonomy" id="2559923"/>
    <lineage>
        <taxon>Bacteria</taxon>
        <taxon>Bacillati</taxon>
        <taxon>Bacillota</taxon>
        <taxon>Bacilli</taxon>
        <taxon>Lactobacillales</taxon>
        <taxon>Lactobacillaceae</taxon>
        <taxon>Secundilactobacillus</taxon>
    </lineage>
</organism>
<dbReference type="Gene3D" id="1.20.120.530">
    <property type="entry name" value="GntR ligand-binding domain-like"/>
    <property type="match status" value="1"/>
</dbReference>
<dbReference type="PROSITE" id="PS50949">
    <property type="entry name" value="HTH_GNTR"/>
    <property type="match status" value="1"/>
</dbReference>
<name>A0ABW1T6S9_9LACO</name>
<sequence length="209" mass="23417">MPTNIRVASIMRKAILSGEYSGGEELSLTQIATELGVSRTPVREAFQKLGSEGLIVLRMNKGAIVSKIDKKFITDHFEVRIILESAAVKRATENQMDVQGLIDRERALIDSPAATVEDFASLNQTIHTAIWKAADNNKLYKILEELWNGASTNTIHPALEHHLKSAHEHIELLTEIKKGHAEVAENIMKKHLLRSMNNILDNFNFTQNI</sequence>
<dbReference type="InterPro" id="IPR008920">
    <property type="entry name" value="TF_FadR/GntR_C"/>
</dbReference>
<dbReference type="PRINTS" id="PR00035">
    <property type="entry name" value="HTHGNTR"/>
</dbReference>
<dbReference type="Pfam" id="PF07729">
    <property type="entry name" value="FCD"/>
    <property type="match status" value="1"/>
</dbReference>
<dbReference type="Gene3D" id="1.10.10.10">
    <property type="entry name" value="Winged helix-like DNA-binding domain superfamily/Winged helix DNA-binding domain"/>
    <property type="match status" value="1"/>
</dbReference>
<evidence type="ECO:0000259" key="4">
    <source>
        <dbReference type="PROSITE" id="PS50949"/>
    </source>
</evidence>
<dbReference type="InterPro" id="IPR036390">
    <property type="entry name" value="WH_DNA-bd_sf"/>
</dbReference>
<keyword evidence="3" id="KW-0804">Transcription</keyword>
<evidence type="ECO:0000313" key="6">
    <source>
        <dbReference type="Proteomes" id="UP001596190"/>
    </source>
</evidence>
<protein>
    <submittedName>
        <fullName evidence="5">GntR family transcriptional regulator</fullName>
    </submittedName>
</protein>
<evidence type="ECO:0000256" key="3">
    <source>
        <dbReference type="ARBA" id="ARBA00023163"/>
    </source>
</evidence>
<dbReference type="SMART" id="SM00895">
    <property type="entry name" value="FCD"/>
    <property type="match status" value="1"/>
</dbReference>
<gene>
    <name evidence="5" type="ORF">ACFP1H_03965</name>
</gene>
<dbReference type="Pfam" id="PF00392">
    <property type="entry name" value="GntR"/>
    <property type="match status" value="1"/>
</dbReference>
<evidence type="ECO:0000256" key="1">
    <source>
        <dbReference type="ARBA" id="ARBA00023015"/>
    </source>
</evidence>
<keyword evidence="2" id="KW-0238">DNA-binding</keyword>
<dbReference type="RefSeq" id="WP_268920491.1">
    <property type="nucleotide sequence ID" value="NZ_JBHSSA010000035.1"/>
</dbReference>
<reference evidence="6" key="1">
    <citation type="journal article" date="2019" name="Int. J. Syst. Evol. Microbiol.">
        <title>The Global Catalogue of Microorganisms (GCM) 10K type strain sequencing project: providing services to taxonomists for standard genome sequencing and annotation.</title>
        <authorList>
            <consortium name="The Broad Institute Genomics Platform"/>
            <consortium name="The Broad Institute Genome Sequencing Center for Infectious Disease"/>
            <person name="Wu L."/>
            <person name="Ma J."/>
        </authorList>
    </citation>
    <scope>NUCLEOTIDE SEQUENCE [LARGE SCALE GENOMIC DNA]</scope>
    <source>
        <strain evidence="6">CCM 8950</strain>
    </source>
</reference>
<dbReference type="InterPro" id="IPR000524">
    <property type="entry name" value="Tscrpt_reg_HTH_GntR"/>
</dbReference>
<feature type="domain" description="HTH gntR-type" evidence="4">
    <location>
        <begin position="1"/>
        <end position="68"/>
    </location>
</feature>
<keyword evidence="1" id="KW-0805">Transcription regulation</keyword>
<evidence type="ECO:0000256" key="2">
    <source>
        <dbReference type="ARBA" id="ARBA00023125"/>
    </source>
</evidence>
<dbReference type="SUPFAM" id="SSF46785">
    <property type="entry name" value="Winged helix' DNA-binding domain"/>
    <property type="match status" value="1"/>
</dbReference>